<comment type="caution">
    <text evidence="1">The sequence shown here is derived from an EMBL/GenBank/DDBJ whole genome shotgun (WGS) entry which is preliminary data.</text>
</comment>
<evidence type="ECO:0000313" key="2">
    <source>
        <dbReference type="Proteomes" id="UP000276133"/>
    </source>
</evidence>
<dbReference type="Proteomes" id="UP000276133">
    <property type="component" value="Unassembled WGS sequence"/>
</dbReference>
<gene>
    <name evidence="1" type="ORF">BpHYR1_039467</name>
</gene>
<sequence length="63" mass="7137">MLQEVASDTPITKLVNTVESVTSTILVAQSTTETAEIYLNKEAEVMQEKPFQLNKTILYEKIY</sequence>
<keyword evidence="2" id="KW-1185">Reference proteome</keyword>
<dbReference type="AlphaFoldDB" id="A0A3M7P9S6"/>
<name>A0A3M7P9S6_BRAPC</name>
<organism evidence="1 2">
    <name type="scientific">Brachionus plicatilis</name>
    <name type="common">Marine rotifer</name>
    <name type="synonym">Brachionus muelleri</name>
    <dbReference type="NCBI Taxonomy" id="10195"/>
    <lineage>
        <taxon>Eukaryota</taxon>
        <taxon>Metazoa</taxon>
        <taxon>Spiralia</taxon>
        <taxon>Gnathifera</taxon>
        <taxon>Rotifera</taxon>
        <taxon>Eurotatoria</taxon>
        <taxon>Monogononta</taxon>
        <taxon>Pseudotrocha</taxon>
        <taxon>Ploima</taxon>
        <taxon>Brachionidae</taxon>
        <taxon>Brachionus</taxon>
    </lineage>
</organism>
<proteinExistence type="predicted"/>
<evidence type="ECO:0000313" key="1">
    <source>
        <dbReference type="EMBL" id="RMZ95783.1"/>
    </source>
</evidence>
<dbReference type="EMBL" id="REGN01012341">
    <property type="protein sequence ID" value="RMZ95783.1"/>
    <property type="molecule type" value="Genomic_DNA"/>
</dbReference>
<accession>A0A3M7P9S6</accession>
<protein>
    <submittedName>
        <fullName evidence="1">Uncharacterized protein</fullName>
    </submittedName>
</protein>
<reference evidence="1 2" key="1">
    <citation type="journal article" date="2018" name="Sci. Rep.">
        <title>Genomic signatures of local adaptation to the degree of environmental predictability in rotifers.</title>
        <authorList>
            <person name="Franch-Gras L."/>
            <person name="Hahn C."/>
            <person name="Garcia-Roger E.M."/>
            <person name="Carmona M.J."/>
            <person name="Serra M."/>
            <person name="Gomez A."/>
        </authorList>
    </citation>
    <scope>NUCLEOTIDE SEQUENCE [LARGE SCALE GENOMIC DNA]</scope>
    <source>
        <strain evidence="1">HYR1</strain>
    </source>
</reference>